<dbReference type="STRING" id="28092.WM40_21830"/>
<protein>
    <submittedName>
        <fullName evidence="4">ABC transporter substrate-binding protein</fullName>
    </submittedName>
</protein>
<dbReference type="PATRIC" id="fig|28092.6.peg.5139"/>
<gene>
    <name evidence="4" type="ORF">WM40_21830</name>
</gene>
<evidence type="ECO:0000313" key="4">
    <source>
        <dbReference type="EMBL" id="KKB61652.1"/>
    </source>
</evidence>
<evidence type="ECO:0000256" key="2">
    <source>
        <dbReference type="SAM" id="SignalP"/>
    </source>
</evidence>
<organism evidence="4 5">
    <name type="scientific">Robbsia andropogonis</name>
    <dbReference type="NCBI Taxonomy" id="28092"/>
    <lineage>
        <taxon>Bacteria</taxon>
        <taxon>Pseudomonadati</taxon>
        <taxon>Pseudomonadota</taxon>
        <taxon>Betaproteobacteria</taxon>
        <taxon>Burkholderiales</taxon>
        <taxon>Burkholderiaceae</taxon>
        <taxon>Robbsia</taxon>
    </lineage>
</organism>
<sequence>MIQFLSRGTPAVFKLTAGGALGAAILASTFFSGNVTAAGADNMPSLKTFAASSECVALRKTYPTLNGKHLTVGLGGYTAGFEAPDKDDPSKIVGLDPDLIAYMGACLGFEHTFQNVAFNVLVTGIAGGRFDMGPNLYVTDVRRKQVAFISSFAVIDGSVVKQGNPKKLHSINDLCGSTVAAAAGTYEAVSLVPPLSEKCVAEKKPAVNLLLLQTTDASVQAVESGRADIYLTAESDAKALAASAPGLTTAFTVDLPILNGFPIAKENTALRSGVLAAMKLIQQKGIERALLDKWGQDGKSERPAADAT</sequence>
<dbReference type="SMART" id="SM00062">
    <property type="entry name" value="PBPb"/>
    <property type="match status" value="1"/>
</dbReference>
<dbReference type="InterPro" id="IPR001638">
    <property type="entry name" value="Solute-binding_3/MltF_N"/>
</dbReference>
<accession>A0A0F5JWL9</accession>
<dbReference type="OrthoDB" id="8578319at2"/>
<evidence type="ECO:0000313" key="5">
    <source>
        <dbReference type="Proteomes" id="UP000033618"/>
    </source>
</evidence>
<dbReference type="EMBL" id="LAQU01000035">
    <property type="protein sequence ID" value="KKB61652.1"/>
    <property type="molecule type" value="Genomic_DNA"/>
</dbReference>
<dbReference type="SUPFAM" id="SSF53850">
    <property type="entry name" value="Periplasmic binding protein-like II"/>
    <property type="match status" value="1"/>
</dbReference>
<dbReference type="Pfam" id="PF00497">
    <property type="entry name" value="SBP_bac_3"/>
    <property type="match status" value="1"/>
</dbReference>
<feature type="signal peptide" evidence="2">
    <location>
        <begin position="1"/>
        <end position="37"/>
    </location>
</feature>
<dbReference type="AlphaFoldDB" id="A0A0F5JWL9"/>
<evidence type="ECO:0000259" key="3">
    <source>
        <dbReference type="SMART" id="SM00062"/>
    </source>
</evidence>
<dbReference type="Proteomes" id="UP000033618">
    <property type="component" value="Unassembled WGS sequence"/>
</dbReference>
<dbReference type="PANTHER" id="PTHR35936:SF17">
    <property type="entry name" value="ARGININE-BINDING EXTRACELLULAR PROTEIN ARTP"/>
    <property type="match status" value="1"/>
</dbReference>
<feature type="domain" description="Solute-binding protein family 3/N-terminal" evidence="3">
    <location>
        <begin position="69"/>
        <end position="298"/>
    </location>
</feature>
<proteinExistence type="predicted"/>
<keyword evidence="1 2" id="KW-0732">Signal</keyword>
<comment type="caution">
    <text evidence="4">The sequence shown here is derived from an EMBL/GenBank/DDBJ whole genome shotgun (WGS) entry which is preliminary data.</text>
</comment>
<dbReference type="Gene3D" id="3.40.190.10">
    <property type="entry name" value="Periplasmic binding protein-like II"/>
    <property type="match status" value="2"/>
</dbReference>
<keyword evidence="5" id="KW-1185">Reference proteome</keyword>
<reference evidence="4 5" key="1">
    <citation type="submission" date="2015-03" db="EMBL/GenBank/DDBJ databases">
        <title>Draft Genome Sequence of Burkholderia andropogonis type strain ICMP2807, isolated from Sorghum bicolor.</title>
        <authorList>
            <person name="Lopes-Santos L."/>
            <person name="Castro D.B."/>
            <person name="Ottoboni L.M."/>
            <person name="Park D."/>
            <person name="Weirc B.S."/>
            <person name="Destefano S.A."/>
        </authorList>
    </citation>
    <scope>NUCLEOTIDE SEQUENCE [LARGE SCALE GENOMIC DNA]</scope>
    <source>
        <strain evidence="4 5">ICMP2807</strain>
    </source>
</reference>
<dbReference type="RefSeq" id="WP_046153975.1">
    <property type="nucleotide sequence ID" value="NZ_CADFGU010000011.1"/>
</dbReference>
<dbReference type="PANTHER" id="PTHR35936">
    <property type="entry name" value="MEMBRANE-BOUND LYTIC MUREIN TRANSGLYCOSYLASE F"/>
    <property type="match status" value="1"/>
</dbReference>
<feature type="chain" id="PRO_5002490179" evidence="2">
    <location>
        <begin position="38"/>
        <end position="308"/>
    </location>
</feature>
<evidence type="ECO:0000256" key="1">
    <source>
        <dbReference type="ARBA" id="ARBA00022729"/>
    </source>
</evidence>
<name>A0A0F5JWL9_9BURK</name>